<dbReference type="AlphaFoldDB" id="W7XH23"/>
<evidence type="ECO:0000313" key="2">
    <source>
        <dbReference type="Proteomes" id="UP000009168"/>
    </source>
</evidence>
<dbReference type="KEGG" id="tet:TTHERM_000538849"/>
<proteinExistence type="predicted"/>
<dbReference type="Proteomes" id="UP000009168">
    <property type="component" value="Unassembled WGS sequence"/>
</dbReference>
<reference evidence="2" key="1">
    <citation type="journal article" date="2006" name="PLoS Biol.">
        <title>Macronuclear genome sequence of the ciliate Tetrahymena thermophila, a model eukaryote.</title>
        <authorList>
            <person name="Eisen J.A."/>
            <person name="Coyne R.S."/>
            <person name="Wu M."/>
            <person name="Wu D."/>
            <person name="Thiagarajan M."/>
            <person name="Wortman J.R."/>
            <person name="Badger J.H."/>
            <person name="Ren Q."/>
            <person name="Amedeo P."/>
            <person name="Jones K.M."/>
            <person name="Tallon L.J."/>
            <person name="Delcher A.L."/>
            <person name="Salzberg S.L."/>
            <person name="Silva J.C."/>
            <person name="Haas B.J."/>
            <person name="Majoros W.H."/>
            <person name="Farzad M."/>
            <person name="Carlton J.M."/>
            <person name="Smith R.K. Jr."/>
            <person name="Garg J."/>
            <person name="Pearlman R.E."/>
            <person name="Karrer K.M."/>
            <person name="Sun L."/>
            <person name="Manning G."/>
            <person name="Elde N.C."/>
            <person name="Turkewitz A.P."/>
            <person name="Asai D.J."/>
            <person name="Wilkes D.E."/>
            <person name="Wang Y."/>
            <person name="Cai H."/>
            <person name="Collins K."/>
            <person name="Stewart B.A."/>
            <person name="Lee S.R."/>
            <person name="Wilamowska K."/>
            <person name="Weinberg Z."/>
            <person name="Ruzzo W.L."/>
            <person name="Wloga D."/>
            <person name="Gaertig J."/>
            <person name="Frankel J."/>
            <person name="Tsao C.-C."/>
            <person name="Gorovsky M.A."/>
            <person name="Keeling P.J."/>
            <person name="Waller R.F."/>
            <person name="Patron N.J."/>
            <person name="Cherry J.M."/>
            <person name="Stover N.A."/>
            <person name="Krieger C.J."/>
            <person name="del Toro C."/>
            <person name="Ryder H.F."/>
            <person name="Williamson S.C."/>
            <person name="Barbeau R.A."/>
            <person name="Hamilton E.P."/>
            <person name="Orias E."/>
        </authorList>
    </citation>
    <scope>NUCLEOTIDE SEQUENCE [LARGE SCALE GENOMIC DNA]</scope>
    <source>
        <strain evidence="2">SB210</strain>
    </source>
</reference>
<dbReference type="GeneID" id="24439487"/>
<dbReference type="InParanoid" id="W7XH23"/>
<evidence type="ECO:0000313" key="1">
    <source>
        <dbReference type="EMBL" id="EWS76418.1"/>
    </source>
</evidence>
<name>W7XH23_TETTS</name>
<accession>W7XH23</accession>
<protein>
    <submittedName>
        <fullName evidence="1">Uncharacterized protein</fullName>
    </submittedName>
</protein>
<dbReference type="EMBL" id="GG662849">
    <property type="protein sequence ID" value="EWS76418.1"/>
    <property type="molecule type" value="Genomic_DNA"/>
</dbReference>
<keyword evidence="2" id="KW-1185">Reference proteome</keyword>
<sequence>MVLIRIFTTNILPSFYIFLVLEHHFQILKLLFYLKTYCSSYQFEVLLYFYGISEEFKKICLKKWLIQVFFILDVSQFYFKQSFWFQVKNIQWTSLLDGTVCVILEFSTQICCCFTNHDFFRFGLSSEQNQIKQFEQIVILNYFGLRKLLNMDGTKRERCSSQLR</sequence>
<gene>
    <name evidence="1" type="ORF">TTHERM_000538849</name>
</gene>
<organism evidence="1 2">
    <name type="scientific">Tetrahymena thermophila (strain SB210)</name>
    <dbReference type="NCBI Taxonomy" id="312017"/>
    <lineage>
        <taxon>Eukaryota</taxon>
        <taxon>Sar</taxon>
        <taxon>Alveolata</taxon>
        <taxon>Ciliophora</taxon>
        <taxon>Intramacronucleata</taxon>
        <taxon>Oligohymenophorea</taxon>
        <taxon>Hymenostomatida</taxon>
        <taxon>Tetrahymenina</taxon>
        <taxon>Tetrahymenidae</taxon>
        <taxon>Tetrahymena</taxon>
    </lineage>
</organism>
<dbReference type="RefSeq" id="XP_012651042.1">
    <property type="nucleotide sequence ID" value="XM_012795588.1"/>
</dbReference>